<feature type="transmembrane region" description="Helical" evidence="6">
    <location>
        <begin position="270"/>
        <end position="292"/>
    </location>
</feature>
<evidence type="ECO:0000256" key="2">
    <source>
        <dbReference type="ARBA" id="ARBA00022448"/>
    </source>
</evidence>
<keyword evidence="5 6" id="KW-0472">Membrane</keyword>
<evidence type="ECO:0000313" key="8">
    <source>
        <dbReference type="Proteomes" id="UP000654345"/>
    </source>
</evidence>
<sequence length="447" mass="47978">MSSKPLNKLGGNFFSRCLPPPSTASDDATVLAAQKVLKGKGKPALGDLLPFLGPAFIASVAYVDPGNFATNIQGGAEFGYLLVWVIIASNLMAMLIQALSAKLGIATGHNLAEMCREHFPRPVVWGMWVVSEVVAIATDMAEFLGAALGFTLLFHIPLLISGLLTAICTILLLSLQRRGFRPLEAVITVLITIIALCYLLESIISRPDWGQIGLSVVTPRLDGTESLLLAVGILGATVMPHVIFLHSSLTQKRIIVDDPAHQKRIYRFEIIDVIIAMGIAGLVNMAMLIMAASTFHTNGLTNVASIEEAYRTLRPLLGNASSKIFGISLLASGLSSSVVGTMAGQVVMQGFLKRSIHIWIRRLVTMLPALIVIAIGLDPTRTLVISQVVLSFGIPFALVPLVIFTSQRKLMKNLVNHRITTAVACIVAGLIIALNLYLLTSAIQSIF</sequence>
<gene>
    <name evidence="6 7" type="primary">mntH</name>
    <name evidence="7" type="ORF">KSB_57560</name>
</gene>
<dbReference type="Pfam" id="PF01566">
    <property type="entry name" value="Nramp"/>
    <property type="match status" value="1"/>
</dbReference>
<feature type="transmembrane region" description="Helical" evidence="6">
    <location>
        <begin position="359"/>
        <end position="377"/>
    </location>
</feature>
<evidence type="ECO:0000256" key="6">
    <source>
        <dbReference type="HAMAP-Rule" id="MF_00221"/>
    </source>
</evidence>
<proteinExistence type="inferred from homology"/>
<evidence type="ECO:0000256" key="3">
    <source>
        <dbReference type="ARBA" id="ARBA00022692"/>
    </source>
</evidence>
<keyword evidence="2 6" id="KW-0813">Transport</keyword>
<name>A0ABQ3UWR1_9CHLR</name>
<feature type="transmembrane region" description="Helical" evidence="6">
    <location>
        <begin position="418"/>
        <end position="439"/>
    </location>
</feature>
<evidence type="ECO:0000256" key="4">
    <source>
        <dbReference type="ARBA" id="ARBA00022989"/>
    </source>
</evidence>
<feature type="transmembrane region" description="Helical" evidence="6">
    <location>
        <begin position="78"/>
        <end position="101"/>
    </location>
</feature>
<feature type="transmembrane region" description="Helical" evidence="6">
    <location>
        <begin position="122"/>
        <end position="141"/>
    </location>
</feature>
<keyword evidence="6" id="KW-0769">Symport</keyword>
<evidence type="ECO:0000256" key="5">
    <source>
        <dbReference type="ARBA" id="ARBA00023136"/>
    </source>
</evidence>
<feature type="transmembrane region" description="Helical" evidence="6">
    <location>
        <begin position="147"/>
        <end position="173"/>
    </location>
</feature>
<feature type="transmembrane region" description="Helical" evidence="6">
    <location>
        <begin position="324"/>
        <end position="347"/>
    </location>
</feature>
<protein>
    <recommendedName>
        <fullName evidence="6">Divalent metal cation transporter MntH</fullName>
    </recommendedName>
</protein>
<dbReference type="PANTHER" id="PTHR11706:SF33">
    <property type="entry name" value="NATURAL RESISTANCE-ASSOCIATED MACROPHAGE PROTEIN 2"/>
    <property type="match status" value="1"/>
</dbReference>
<dbReference type="NCBIfam" id="TIGR01197">
    <property type="entry name" value="nramp"/>
    <property type="match status" value="1"/>
</dbReference>
<comment type="subcellular location">
    <subcellularLocation>
        <location evidence="6">Cell membrane</location>
        <topology evidence="6">Multi-pass membrane protein</topology>
    </subcellularLocation>
    <subcellularLocation>
        <location evidence="1">Membrane</location>
        <topology evidence="1">Multi-pass membrane protein</topology>
    </subcellularLocation>
</comment>
<dbReference type="InterPro" id="IPR001046">
    <property type="entry name" value="NRAMP_fam"/>
</dbReference>
<evidence type="ECO:0000256" key="1">
    <source>
        <dbReference type="ARBA" id="ARBA00004141"/>
    </source>
</evidence>
<feature type="transmembrane region" description="Helical" evidence="6">
    <location>
        <begin position="383"/>
        <end position="406"/>
    </location>
</feature>
<keyword evidence="6" id="KW-1003">Cell membrane</keyword>
<keyword evidence="6" id="KW-0406">Ion transport</keyword>
<keyword evidence="3 6" id="KW-0812">Transmembrane</keyword>
<keyword evidence="8" id="KW-1185">Reference proteome</keyword>
<accession>A0ABQ3UWR1</accession>
<dbReference type="EMBL" id="BNJG01000002">
    <property type="protein sequence ID" value="GHO57281.1"/>
    <property type="molecule type" value="Genomic_DNA"/>
</dbReference>
<dbReference type="NCBIfam" id="NF001923">
    <property type="entry name" value="PRK00701.1"/>
    <property type="match status" value="1"/>
</dbReference>
<comment type="similarity">
    <text evidence="6">Belongs to the NRAMP family.</text>
</comment>
<dbReference type="PRINTS" id="PR00447">
    <property type="entry name" value="NATRESASSCMP"/>
</dbReference>
<evidence type="ECO:0000313" key="7">
    <source>
        <dbReference type="EMBL" id="GHO57281.1"/>
    </source>
</evidence>
<feature type="transmembrane region" description="Helical" evidence="6">
    <location>
        <begin position="44"/>
        <end position="63"/>
    </location>
</feature>
<comment type="function">
    <text evidence="6">H(+)-stimulated, divalent metal cation uptake system.</text>
</comment>
<dbReference type="HAMAP" id="MF_00221">
    <property type="entry name" value="NRAMP"/>
    <property type="match status" value="1"/>
</dbReference>
<reference evidence="7 8" key="1">
    <citation type="journal article" date="2021" name="Int. J. Syst. Evol. Microbiol.">
        <title>Reticulibacter mediterranei gen. nov., sp. nov., within the new family Reticulibacteraceae fam. nov., and Ktedonospora formicarum gen. nov., sp. nov., Ktedonobacter robiniae sp. nov., Dictyobacter formicarum sp. nov. and Dictyobacter arantiisoli sp. nov., belonging to the class Ktedonobacteria.</title>
        <authorList>
            <person name="Yabe S."/>
            <person name="Zheng Y."/>
            <person name="Wang C.M."/>
            <person name="Sakai Y."/>
            <person name="Abe K."/>
            <person name="Yokota A."/>
            <person name="Donadio S."/>
            <person name="Cavaletti L."/>
            <person name="Monciardini P."/>
        </authorList>
    </citation>
    <scope>NUCLEOTIDE SEQUENCE [LARGE SCALE GENOMIC DNA]</scope>
    <source>
        <strain evidence="7 8">SOSP1-30</strain>
    </source>
</reference>
<organism evidence="7 8">
    <name type="scientific">Ktedonobacter robiniae</name>
    <dbReference type="NCBI Taxonomy" id="2778365"/>
    <lineage>
        <taxon>Bacteria</taxon>
        <taxon>Bacillati</taxon>
        <taxon>Chloroflexota</taxon>
        <taxon>Ktedonobacteria</taxon>
        <taxon>Ktedonobacterales</taxon>
        <taxon>Ktedonobacteraceae</taxon>
        <taxon>Ktedonobacter</taxon>
    </lineage>
</organism>
<keyword evidence="4 6" id="KW-1133">Transmembrane helix</keyword>
<dbReference type="PANTHER" id="PTHR11706">
    <property type="entry name" value="SOLUTE CARRIER PROTEIN FAMILY 11 MEMBER"/>
    <property type="match status" value="1"/>
</dbReference>
<feature type="transmembrane region" description="Helical" evidence="6">
    <location>
        <begin position="226"/>
        <end position="249"/>
    </location>
</feature>
<comment type="caution">
    <text evidence="7">The sequence shown here is derived from an EMBL/GenBank/DDBJ whole genome shotgun (WGS) entry which is preliminary data.</text>
</comment>
<dbReference type="Proteomes" id="UP000654345">
    <property type="component" value="Unassembled WGS sequence"/>
</dbReference>
<feature type="transmembrane region" description="Helical" evidence="6">
    <location>
        <begin position="185"/>
        <end position="206"/>
    </location>
</feature>
<dbReference type="NCBIfam" id="NF037982">
    <property type="entry name" value="Nramp_1"/>
    <property type="match status" value="1"/>
</dbReference>
<dbReference type="RefSeq" id="WP_201373698.1">
    <property type="nucleotide sequence ID" value="NZ_BNJG01000002.1"/>
</dbReference>